<name>A0A3M0GA66_9ACTN</name>
<accession>A0A3M0GA66</accession>
<evidence type="ECO:0000259" key="1">
    <source>
        <dbReference type="Pfam" id="PF11716"/>
    </source>
</evidence>
<comment type="caution">
    <text evidence="2">The sequence shown here is derived from an EMBL/GenBank/DDBJ whole genome shotgun (WGS) entry which is preliminary data.</text>
</comment>
<evidence type="ECO:0000313" key="3">
    <source>
        <dbReference type="Proteomes" id="UP000275256"/>
    </source>
</evidence>
<dbReference type="InterPro" id="IPR024344">
    <property type="entry name" value="MDMPI_metal-binding"/>
</dbReference>
<dbReference type="AlphaFoldDB" id="A0A3M0GA66"/>
<organism evidence="2 3">
    <name type="scientific">Tessaracoccus antarcticus</name>
    <dbReference type="NCBI Taxonomy" id="2479848"/>
    <lineage>
        <taxon>Bacteria</taxon>
        <taxon>Bacillati</taxon>
        <taxon>Actinomycetota</taxon>
        <taxon>Actinomycetes</taxon>
        <taxon>Propionibacteriales</taxon>
        <taxon>Propionibacteriaceae</taxon>
        <taxon>Tessaracoccus</taxon>
    </lineage>
</organism>
<keyword evidence="3" id="KW-1185">Reference proteome</keyword>
<dbReference type="OrthoDB" id="5178565at2"/>
<dbReference type="RefSeq" id="WP_121899845.1">
    <property type="nucleotide sequence ID" value="NZ_REFW01000001.1"/>
</dbReference>
<dbReference type="GO" id="GO:0046872">
    <property type="term" value="F:metal ion binding"/>
    <property type="evidence" value="ECO:0007669"/>
    <property type="project" value="InterPro"/>
</dbReference>
<dbReference type="EMBL" id="REFW01000001">
    <property type="protein sequence ID" value="RMB61298.1"/>
    <property type="molecule type" value="Genomic_DNA"/>
</dbReference>
<reference evidence="2 3" key="1">
    <citation type="submission" date="2018-10" db="EMBL/GenBank/DDBJ databases">
        <title>Tessaracoccus antarcticuss sp. nov., isolated from sediment.</title>
        <authorList>
            <person name="Zhou L.Y."/>
            <person name="Du Z.J."/>
        </authorList>
    </citation>
    <scope>NUCLEOTIDE SEQUENCE [LARGE SCALE GENOMIC DNA]</scope>
    <source>
        <strain evidence="2 3">JDX10</strain>
    </source>
</reference>
<dbReference type="Pfam" id="PF11716">
    <property type="entry name" value="MDMPI_N"/>
    <property type="match status" value="1"/>
</dbReference>
<dbReference type="Proteomes" id="UP000275256">
    <property type="component" value="Unassembled WGS sequence"/>
</dbReference>
<dbReference type="Gene3D" id="1.20.120.450">
    <property type="entry name" value="dinb family like domain"/>
    <property type="match status" value="1"/>
</dbReference>
<protein>
    <recommendedName>
        <fullName evidence="1">Mycothiol-dependent maleylpyruvate isomerase metal-binding domain-containing protein</fullName>
    </recommendedName>
</protein>
<gene>
    <name evidence="2" type="ORF">EAX62_01110</name>
</gene>
<sequence>MATRRRLVGLLTNLAPADWDVPSLCHGWRVREVVAHPSMVRSQT</sequence>
<feature type="domain" description="Mycothiol-dependent maleylpyruvate isomerase metal-binding" evidence="1">
    <location>
        <begin position="3"/>
        <end position="37"/>
    </location>
</feature>
<proteinExistence type="predicted"/>
<dbReference type="SUPFAM" id="SSF109854">
    <property type="entry name" value="DinB/YfiT-like putative metalloenzymes"/>
    <property type="match status" value="1"/>
</dbReference>
<dbReference type="InterPro" id="IPR034660">
    <property type="entry name" value="DinB/YfiT-like"/>
</dbReference>
<evidence type="ECO:0000313" key="2">
    <source>
        <dbReference type="EMBL" id="RMB61298.1"/>
    </source>
</evidence>